<dbReference type="InterPro" id="IPR032523">
    <property type="entry name" value="CcmF_C"/>
</dbReference>
<protein>
    <submittedName>
        <fullName evidence="6">Heme lyase CcmF/NrfE family subunit</fullName>
    </submittedName>
</protein>
<feature type="transmembrane region" description="Helical" evidence="3">
    <location>
        <begin position="606"/>
        <end position="625"/>
    </location>
</feature>
<keyword evidence="3" id="KW-0472">Membrane</keyword>
<feature type="transmembrane region" description="Helical" evidence="3">
    <location>
        <begin position="354"/>
        <end position="375"/>
    </location>
</feature>
<feature type="transmembrane region" description="Helical" evidence="3">
    <location>
        <begin position="390"/>
        <end position="412"/>
    </location>
</feature>
<evidence type="ECO:0000259" key="5">
    <source>
        <dbReference type="Pfam" id="PF16327"/>
    </source>
</evidence>
<proteinExistence type="inferred from homology"/>
<keyword evidence="7" id="KW-1185">Reference proteome</keyword>
<feature type="transmembrane region" description="Helical" evidence="3">
    <location>
        <begin position="124"/>
        <end position="144"/>
    </location>
</feature>
<feature type="transmembrane region" description="Helical" evidence="3">
    <location>
        <begin position="171"/>
        <end position="193"/>
    </location>
</feature>
<evidence type="ECO:0000259" key="4">
    <source>
        <dbReference type="Pfam" id="PF01578"/>
    </source>
</evidence>
<dbReference type="Pfam" id="PF01578">
    <property type="entry name" value="Cytochrom_C_asm"/>
    <property type="match status" value="1"/>
</dbReference>
<name>A0ABS0J8F3_9BACT</name>
<accession>A0ABS0J8F3</accession>
<feature type="transmembrane region" description="Helical" evidence="3">
    <location>
        <begin position="478"/>
        <end position="496"/>
    </location>
</feature>
<feature type="transmembrane region" description="Helical" evidence="3">
    <location>
        <begin position="316"/>
        <end position="334"/>
    </location>
</feature>
<comment type="similarity">
    <text evidence="1">Belongs to the CcmF/CycK/Ccl1/NrfE/CcsA family.</text>
</comment>
<evidence type="ECO:0000313" key="7">
    <source>
        <dbReference type="Proteomes" id="UP001194469"/>
    </source>
</evidence>
<feature type="transmembrane region" description="Helical" evidence="3">
    <location>
        <begin position="251"/>
        <end position="267"/>
    </location>
</feature>
<dbReference type="InterPro" id="IPR003567">
    <property type="entry name" value="Cyt_c_biogenesis"/>
</dbReference>
<feature type="domain" description="Cytochrome c-type biogenesis protein CcmF C-terminal" evidence="5">
    <location>
        <begin position="346"/>
        <end position="621"/>
    </location>
</feature>
<dbReference type="RefSeq" id="WP_196610345.1">
    <property type="nucleotide sequence ID" value="NZ_VRYY01000573.1"/>
</dbReference>
<reference evidence="6 7" key="1">
    <citation type="submission" date="2019-08" db="EMBL/GenBank/DDBJ databases">
        <authorList>
            <person name="Luo N."/>
        </authorList>
    </citation>
    <scope>NUCLEOTIDE SEQUENCE [LARGE SCALE GENOMIC DNA]</scope>
    <source>
        <strain evidence="6 7">NCIMB 9442</strain>
    </source>
</reference>
<keyword evidence="6" id="KW-0456">Lyase</keyword>
<keyword evidence="3" id="KW-0812">Transmembrane</keyword>
<comment type="caution">
    <text evidence="6">The sequence shown here is derived from an EMBL/GenBank/DDBJ whole genome shotgun (WGS) entry which is preliminary data.</text>
</comment>
<evidence type="ECO:0000256" key="2">
    <source>
        <dbReference type="ARBA" id="ARBA00022748"/>
    </source>
</evidence>
<feature type="transmembrane region" description="Helical" evidence="3">
    <location>
        <begin position="448"/>
        <end position="466"/>
    </location>
</feature>
<feature type="transmembrane region" description="Helical" evidence="3">
    <location>
        <begin position="213"/>
        <end position="231"/>
    </location>
</feature>
<dbReference type="PRINTS" id="PR01410">
    <property type="entry name" value="CCBIOGENESIS"/>
</dbReference>
<keyword evidence="2" id="KW-0201">Cytochrome c-type biogenesis</keyword>
<feature type="domain" description="Cytochrome c assembly protein" evidence="4">
    <location>
        <begin position="88"/>
        <end position="298"/>
    </location>
</feature>
<dbReference type="Pfam" id="PF16327">
    <property type="entry name" value="CcmF_C"/>
    <property type="match status" value="1"/>
</dbReference>
<dbReference type="InterPro" id="IPR002541">
    <property type="entry name" value="Cyt_c_assembly"/>
</dbReference>
<feature type="transmembrane region" description="Helical" evidence="3">
    <location>
        <begin position="279"/>
        <end position="296"/>
    </location>
</feature>
<dbReference type="EMBL" id="VRYY01000573">
    <property type="protein sequence ID" value="MBG3878420.1"/>
    <property type="molecule type" value="Genomic_DNA"/>
</dbReference>
<keyword evidence="3" id="KW-1133">Transmembrane helix</keyword>
<dbReference type="PANTHER" id="PTHR43653:SF1">
    <property type="entry name" value="CYTOCHROME C-TYPE BIOGENESIS PROTEIN CCMF"/>
    <property type="match status" value="1"/>
</dbReference>
<evidence type="ECO:0000256" key="1">
    <source>
        <dbReference type="ARBA" id="ARBA00009186"/>
    </source>
</evidence>
<feature type="transmembrane region" description="Helical" evidence="3">
    <location>
        <begin position="95"/>
        <end position="112"/>
    </location>
</feature>
<feature type="transmembrane region" description="Helical" evidence="3">
    <location>
        <begin position="424"/>
        <end position="442"/>
    </location>
</feature>
<dbReference type="GO" id="GO:0016829">
    <property type="term" value="F:lyase activity"/>
    <property type="evidence" value="ECO:0007669"/>
    <property type="project" value="UniProtKB-KW"/>
</dbReference>
<dbReference type="PANTHER" id="PTHR43653">
    <property type="entry name" value="CYTOCHROME C ASSEMBLY PROTEIN-RELATED"/>
    <property type="match status" value="1"/>
</dbReference>
<dbReference type="Proteomes" id="UP001194469">
    <property type="component" value="Unassembled WGS sequence"/>
</dbReference>
<gene>
    <name evidence="6" type="ORF">FVW20_15730</name>
</gene>
<organism evidence="6 7">
    <name type="scientific">Nitratidesulfovibrio oxamicus</name>
    <dbReference type="NCBI Taxonomy" id="32016"/>
    <lineage>
        <taxon>Bacteria</taxon>
        <taxon>Pseudomonadati</taxon>
        <taxon>Thermodesulfobacteriota</taxon>
        <taxon>Desulfovibrionia</taxon>
        <taxon>Desulfovibrionales</taxon>
        <taxon>Desulfovibrionaceae</taxon>
        <taxon>Nitratidesulfovibrio</taxon>
    </lineage>
</organism>
<feature type="transmembrane region" description="Helical" evidence="3">
    <location>
        <begin position="41"/>
        <end position="60"/>
    </location>
</feature>
<evidence type="ECO:0000313" key="6">
    <source>
        <dbReference type="EMBL" id="MBG3878420.1"/>
    </source>
</evidence>
<evidence type="ECO:0000256" key="3">
    <source>
        <dbReference type="SAM" id="Phobius"/>
    </source>
</evidence>
<sequence length="644" mass="69916">MHLSAYLLLVASLLFALFFAGAAAAQLWQGRSTALPWIEKAHLMLTGFMTLSSVVLLHALVNFDFSLVYVASYTDRALPLFYRMTAFWAGQAGSMLFWAWCVALFGVIFAVTNGYRDLSPQTKLWYWLFFLAVMAFFLLILTAWSNPFLTAAPAPADGNGLNPLLQNPGMIFHPPLLFLGYGGFAIPGCLALAQAMSNGYGREGAWAGISRPFTLTAWLFLTAGIVLGGWWSYMELGWGGYWAWDPVENASLIPWLVSTAFLHTSVIESRRGKLHRVNILLMALTTISAFFATYLVRSGVVDSLHAFGDGGVGRPLLIFILASTALTVAVTLIWRKDDAKPLSGIDSREGFLVLVAWVLLALSAIILVATMWPVFSKFWVEKPMGLEPAFYNRVCLPLFAGIAVLLSICPWLGWKGGVRSMPKLLAVLGVMAAVTAMTWYTYRMPMAALGAGAGAACVAGIIILLTTEAHVRRNNASLAAHGVHLGLALMVLGVAFSGPYKLEQEVEIPRDTTVKLGKYDLRYVNLYEGEGAGYIFIEAELNVTREGAPVGVLSPQRRLYAKFDRQAYAEAATIFGLGDELYATLLGVDSSGAATLKVSVNPLVNWVWIGGTLMCIAPFLGLGGLRRPSSSRDEDGDTGDGQEA</sequence>